<reference evidence="4" key="2">
    <citation type="journal article" date="2008" name="Insect Biochem. Mol. Biol.">
        <title>An insight into the sialome of the soft tick, Ornithodorus parkeri.</title>
        <authorList>
            <person name="Francischetti I.M."/>
            <person name="Mans B.J."/>
            <person name="Meng Z."/>
            <person name="Gudderra N."/>
            <person name="Veenstra T.D."/>
            <person name="Pham V.M."/>
            <person name="Ribeiro J.M."/>
        </authorList>
    </citation>
    <scope>NUCLEOTIDE SEQUENCE</scope>
    <source>
        <tissue evidence="4">Salivary gland</tissue>
    </source>
</reference>
<evidence type="ECO:0000256" key="2">
    <source>
        <dbReference type="ARBA" id="ARBA00022577"/>
    </source>
</evidence>
<evidence type="ECO:0000256" key="3">
    <source>
        <dbReference type="SAM" id="SignalP"/>
    </source>
</evidence>
<accession>A6N9Y5</accession>
<feature type="signal peptide" evidence="3">
    <location>
        <begin position="1"/>
        <end position="25"/>
    </location>
</feature>
<dbReference type="GO" id="GO:0050832">
    <property type="term" value="P:defense response to fungus"/>
    <property type="evidence" value="ECO:0007669"/>
    <property type="project" value="UniProtKB-KW"/>
</dbReference>
<protein>
    <submittedName>
        <fullName evidence="4">Putative salivary secreted protein</fullName>
    </submittedName>
</protein>
<dbReference type="AlphaFoldDB" id="A6N9Y5"/>
<dbReference type="Pfam" id="PF25052">
    <property type="entry name" value="AtDEF-like"/>
    <property type="match status" value="1"/>
</dbReference>
<feature type="chain" id="PRO_5002698905" evidence="3">
    <location>
        <begin position="26"/>
        <end position="65"/>
    </location>
</feature>
<proteinExistence type="evidence at transcript level"/>
<organism evidence="4">
    <name type="scientific">Ornithodoros parkeri</name>
    <name type="common">Soft tick</name>
    <name type="synonym">Argasid tick</name>
    <dbReference type="NCBI Taxonomy" id="140564"/>
    <lineage>
        <taxon>Eukaryota</taxon>
        <taxon>Metazoa</taxon>
        <taxon>Ecdysozoa</taxon>
        <taxon>Arthropoda</taxon>
        <taxon>Chelicerata</taxon>
        <taxon>Arachnida</taxon>
        <taxon>Acari</taxon>
        <taxon>Parasitiformes</taxon>
        <taxon>Ixodida</taxon>
        <taxon>Ixodoidea</taxon>
        <taxon>Argasidae</taxon>
        <taxon>Ornithodorinae</taxon>
        <taxon>Ornithodoros</taxon>
    </lineage>
</organism>
<dbReference type="InterPro" id="IPR010851">
    <property type="entry name" value="DEFL"/>
</dbReference>
<dbReference type="GO" id="GO:0031640">
    <property type="term" value="P:killing of cells of another organism"/>
    <property type="evidence" value="ECO:0007669"/>
    <property type="project" value="UniProtKB-KW"/>
</dbReference>
<reference evidence="4" key="1">
    <citation type="submission" date="2007-05" db="EMBL/GenBank/DDBJ databases">
        <authorList>
            <person name="Douchkov D."/>
            <person name="Schweizer P."/>
        </authorList>
    </citation>
    <scope>NUCLEOTIDE SEQUENCE</scope>
    <source>
        <tissue evidence="4">Salivary gland</tissue>
    </source>
</reference>
<comment type="similarity">
    <text evidence="1">Belongs to the DEFL family.</text>
</comment>
<sequence length="65" mass="7352">MMLTKRHSLLLLLVITSFIVASSDSANPHAECQNQPCDSDDDCSHRCRCTYNTCRPDESDDFSEK</sequence>
<keyword evidence="2" id="KW-0295">Fungicide</keyword>
<keyword evidence="3" id="KW-0732">Signal</keyword>
<evidence type="ECO:0000256" key="1">
    <source>
        <dbReference type="ARBA" id="ARBA00006722"/>
    </source>
</evidence>
<name>A6N9Y5_ORNPR</name>
<dbReference type="EMBL" id="EF633951">
    <property type="protein sequence ID" value="ABR23468.1"/>
    <property type="molecule type" value="mRNA"/>
</dbReference>
<keyword evidence="2" id="KW-0929">Antimicrobial</keyword>
<evidence type="ECO:0000313" key="4">
    <source>
        <dbReference type="EMBL" id="ABR23468.1"/>
    </source>
</evidence>